<protein>
    <submittedName>
        <fullName evidence="1">Uncharacterized protein</fullName>
    </submittedName>
</protein>
<evidence type="ECO:0000313" key="2">
    <source>
        <dbReference type="Proteomes" id="UP001055156"/>
    </source>
</evidence>
<reference evidence="1" key="2">
    <citation type="submission" date="2021-08" db="EMBL/GenBank/DDBJ databases">
        <authorList>
            <person name="Tani A."/>
            <person name="Ola A."/>
            <person name="Ogura Y."/>
            <person name="Katsura K."/>
            <person name="Hayashi T."/>
        </authorList>
    </citation>
    <scope>NUCLEOTIDE SEQUENCE</scope>
    <source>
        <strain evidence="1">NBRC 15689</strain>
    </source>
</reference>
<reference evidence="1" key="1">
    <citation type="journal article" date="2021" name="Front. Microbiol.">
        <title>Comprehensive Comparative Genomics and Phenotyping of Methylobacterium Species.</title>
        <authorList>
            <person name="Alessa O."/>
            <person name="Ogura Y."/>
            <person name="Fujitani Y."/>
            <person name="Takami H."/>
            <person name="Hayashi T."/>
            <person name="Sahin N."/>
            <person name="Tani A."/>
        </authorList>
    </citation>
    <scope>NUCLEOTIDE SEQUENCE</scope>
    <source>
        <strain evidence="1">NBRC 15689</strain>
    </source>
</reference>
<proteinExistence type="predicted"/>
<gene>
    <name evidence="1" type="ORF">LKMONMHP_3832</name>
</gene>
<dbReference type="EMBL" id="BPQV01000012">
    <property type="protein sequence ID" value="GJE28957.1"/>
    <property type="molecule type" value="Genomic_DNA"/>
</dbReference>
<organism evidence="1 2">
    <name type="scientific">Methylobacterium organophilum</name>
    <dbReference type="NCBI Taxonomy" id="410"/>
    <lineage>
        <taxon>Bacteria</taxon>
        <taxon>Pseudomonadati</taxon>
        <taxon>Pseudomonadota</taxon>
        <taxon>Alphaproteobacteria</taxon>
        <taxon>Hyphomicrobiales</taxon>
        <taxon>Methylobacteriaceae</taxon>
        <taxon>Methylobacterium</taxon>
    </lineage>
</organism>
<keyword evidence="2" id="KW-1185">Reference proteome</keyword>
<comment type="caution">
    <text evidence="1">The sequence shown here is derived from an EMBL/GenBank/DDBJ whole genome shotgun (WGS) entry which is preliminary data.</text>
</comment>
<dbReference type="Proteomes" id="UP001055156">
    <property type="component" value="Unassembled WGS sequence"/>
</dbReference>
<name>A0ABQ4TFZ9_METOR</name>
<accession>A0ABQ4TFZ9</accession>
<sequence length="39" mass="4071">MSPACMSATTRAWPLSYSAQASEKSLYSARSSGELISGS</sequence>
<evidence type="ECO:0000313" key="1">
    <source>
        <dbReference type="EMBL" id="GJE28957.1"/>
    </source>
</evidence>